<sequence length="127" mass="14423">MHHDARCHYAEVNGEDLLYLGRPVSPRQFTLMVAGPGRNAWRELWVRLNGEKNWVRASKLRSDLEQRATPASPAEVMAVAARGMSAALHTTLALMEHASHEAAKIPERRLPKHRRLEDYMIDDCKAD</sequence>
<name>A0A1I7LIR4_9BURK</name>
<dbReference type="EMBL" id="FPBO01000030">
    <property type="protein sequence ID" value="SFV09553.1"/>
    <property type="molecule type" value="Genomic_DNA"/>
</dbReference>
<reference evidence="2" key="1">
    <citation type="submission" date="2016-10" db="EMBL/GenBank/DDBJ databases">
        <authorList>
            <person name="Varghese N."/>
            <person name="Submissions S."/>
        </authorList>
    </citation>
    <scope>NUCLEOTIDE SEQUENCE [LARGE SCALE GENOMIC DNA]</scope>
    <source>
        <strain evidence="2">CGMCC 1.11014</strain>
    </source>
</reference>
<dbReference type="Proteomes" id="UP000199391">
    <property type="component" value="Unassembled WGS sequence"/>
</dbReference>
<organism evidence="1 2">
    <name type="scientific">Pseudoduganella namucuonensis</name>
    <dbReference type="NCBI Taxonomy" id="1035707"/>
    <lineage>
        <taxon>Bacteria</taxon>
        <taxon>Pseudomonadati</taxon>
        <taxon>Pseudomonadota</taxon>
        <taxon>Betaproteobacteria</taxon>
        <taxon>Burkholderiales</taxon>
        <taxon>Oxalobacteraceae</taxon>
        <taxon>Telluria group</taxon>
        <taxon>Pseudoduganella</taxon>
    </lineage>
</organism>
<dbReference type="OrthoDB" id="8565989at2"/>
<evidence type="ECO:0000313" key="1">
    <source>
        <dbReference type="EMBL" id="SFV09553.1"/>
    </source>
</evidence>
<keyword evidence="2" id="KW-1185">Reference proteome</keyword>
<proteinExistence type="predicted"/>
<protein>
    <submittedName>
        <fullName evidence="1">Uncharacterized protein</fullName>
    </submittedName>
</protein>
<evidence type="ECO:0000313" key="2">
    <source>
        <dbReference type="Proteomes" id="UP000199391"/>
    </source>
</evidence>
<dbReference type="RefSeq" id="WP_143133313.1">
    <property type="nucleotide sequence ID" value="NZ_FPBO01000030.1"/>
</dbReference>
<gene>
    <name evidence="1" type="ORF">SAMN05216552_103033</name>
</gene>
<accession>A0A1I7LIR4</accession>
<dbReference type="AlphaFoldDB" id="A0A1I7LIR4"/>